<accession>K0K5J0</accession>
<feature type="transmembrane region" description="Helical" evidence="1">
    <location>
        <begin position="6"/>
        <end position="24"/>
    </location>
</feature>
<dbReference type="OrthoDB" id="3680052at2"/>
<keyword evidence="3" id="KW-1185">Reference proteome</keyword>
<evidence type="ECO:0000313" key="3">
    <source>
        <dbReference type="Proteomes" id="UP000006281"/>
    </source>
</evidence>
<proteinExistence type="predicted"/>
<evidence type="ECO:0000313" key="2">
    <source>
        <dbReference type="EMBL" id="CCH32099.1"/>
    </source>
</evidence>
<reference evidence="2 3" key="1">
    <citation type="journal article" date="2012" name="BMC Genomics">
        <title>Complete genome sequence of Saccharothrix espanaensis DSM 44229T and comparison to the other completely sequenced Pseudonocardiaceae.</title>
        <authorList>
            <person name="Strobel T."/>
            <person name="Al-Dilaimi A."/>
            <person name="Blom J."/>
            <person name="Gessner A."/>
            <person name="Kalinowski J."/>
            <person name="Luzhetska M."/>
            <person name="Puhler A."/>
            <person name="Szczepanowski R."/>
            <person name="Bechthold A."/>
            <person name="Ruckert C."/>
        </authorList>
    </citation>
    <scope>NUCLEOTIDE SEQUENCE [LARGE SCALE GENOMIC DNA]</scope>
    <source>
        <strain evidence="3">ATCC 51144 / DSM 44229 / JCM 9112 / NBRC 15066 / NRRL 15764</strain>
    </source>
</reference>
<dbReference type="eggNOG" id="ENOG5032A4C">
    <property type="taxonomic scope" value="Bacteria"/>
</dbReference>
<dbReference type="BioCyc" id="SESP1179773:BN6_RS23345-MONOMER"/>
<organism evidence="2 3">
    <name type="scientific">Saccharothrix espanaensis (strain ATCC 51144 / DSM 44229 / JCM 9112 / NBRC 15066 / NRRL 15764)</name>
    <dbReference type="NCBI Taxonomy" id="1179773"/>
    <lineage>
        <taxon>Bacteria</taxon>
        <taxon>Bacillati</taxon>
        <taxon>Actinomycetota</taxon>
        <taxon>Actinomycetes</taxon>
        <taxon>Pseudonocardiales</taxon>
        <taxon>Pseudonocardiaceae</taxon>
        <taxon>Saccharothrix</taxon>
    </lineage>
</organism>
<dbReference type="KEGG" id="sesp:BN6_48270"/>
<evidence type="ECO:0000256" key="1">
    <source>
        <dbReference type="SAM" id="Phobius"/>
    </source>
</evidence>
<dbReference type="HOGENOM" id="CLU_1045415_0_0_11"/>
<name>K0K5J0_SACES</name>
<keyword evidence="1" id="KW-0812">Transmembrane</keyword>
<dbReference type="STRING" id="1179773.BN6_48270"/>
<keyword evidence="1" id="KW-0472">Membrane</keyword>
<dbReference type="RefSeq" id="WP_015102211.1">
    <property type="nucleotide sequence ID" value="NC_019673.1"/>
</dbReference>
<dbReference type="Proteomes" id="UP000006281">
    <property type="component" value="Chromosome"/>
</dbReference>
<dbReference type="PATRIC" id="fig|1179773.3.peg.4839"/>
<dbReference type="EMBL" id="HE804045">
    <property type="protein sequence ID" value="CCH32099.1"/>
    <property type="molecule type" value="Genomic_DNA"/>
</dbReference>
<sequence>MDYLLDLALLVALLLALFGLLVWARWRKERKVRREHAAALAALAHPLGGRVVGPAEARAWSADLLPPLANETGGFTGRLGTVRRPRFETAVDFRRGDWSVRLSEASMRKATATSTTTLHQHRVEVAVSGLPELKLCRRIHVDFRGRPLAEKHLREVGPAGDAPLTVAREQRPWSQVRLPAEVDREFTAFSTDPATVTRAFTPQVADWLLGHADSDPLLSAMPILLTAEAGFVYTTGPGRIDPEQVLRTVDLVLGLLDRLRATPAHPPITP</sequence>
<dbReference type="AlphaFoldDB" id="K0K5J0"/>
<protein>
    <submittedName>
        <fullName evidence="2">Uncharacterized protein</fullName>
    </submittedName>
</protein>
<gene>
    <name evidence="2" type="ordered locus">BN6_48270</name>
</gene>
<keyword evidence="1" id="KW-1133">Transmembrane helix</keyword>